<evidence type="ECO:0000256" key="7">
    <source>
        <dbReference type="SAM" id="MobiDB-lite"/>
    </source>
</evidence>
<dbReference type="CDD" id="cd01878">
    <property type="entry name" value="HflX"/>
    <property type="match status" value="1"/>
</dbReference>
<evidence type="ECO:0000259" key="8">
    <source>
        <dbReference type="PROSITE" id="PS51705"/>
    </source>
</evidence>
<dbReference type="Gene3D" id="3.40.50.300">
    <property type="entry name" value="P-loop containing nucleotide triphosphate hydrolases"/>
    <property type="match status" value="1"/>
</dbReference>
<dbReference type="InterPro" id="IPR005225">
    <property type="entry name" value="Small_GTP-bd"/>
</dbReference>
<evidence type="ECO:0000256" key="1">
    <source>
        <dbReference type="ARBA" id="ARBA00022723"/>
    </source>
</evidence>
<evidence type="ECO:0000313" key="9">
    <source>
        <dbReference type="EMBL" id="MDQ0578469.1"/>
    </source>
</evidence>
<dbReference type="Gene3D" id="3.40.50.11060">
    <property type="entry name" value="GTPase HflX, N-terminal domain"/>
    <property type="match status" value="1"/>
</dbReference>
<comment type="caution">
    <text evidence="9">The sequence shown here is derived from an EMBL/GenBank/DDBJ whole genome shotgun (WGS) entry which is preliminary data.</text>
</comment>
<dbReference type="PRINTS" id="PR00326">
    <property type="entry name" value="GTP1OBG"/>
</dbReference>
<dbReference type="InterPro" id="IPR032305">
    <property type="entry name" value="GTP-bd_M"/>
</dbReference>
<reference evidence="9 10" key="1">
    <citation type="submission" date="2023-07" db="EMBL/GenBank/DDBJ databases">
        <title>Comparative genomics of wheat-associated soil bacteria to identify genetic determinants of phenazine resistance.</title>
        <authorList>
            <person name="Mouncey N."/>
        </authorList>
    </citation>
    <scope>NUCLEOTIDE SEQUENCE [LARGE SCALE GENOMIC DNA]</scope>
    <source>
        <strain evidence="9 10">B2I6</strain>
    </source>
</reference>
<dbReference type="NCBIfam" id="TIGR00231">
    <property type="entry name" value="small_GTP"/>
    <property type="match status" value="1"/>
</dbReference>
<dbReference type="InterPro" id="IPR042108">
    <property type="entry name" value="GTPase_HflX_N_sf"/>
</dbReference>
<dbReference type="InterPro" id="IPR006073">
    <property type="entry name" value="GTP-bd"/>
</dbReference>
<feature type="coiled-coil region" evidence="6">
    <location>
        <begin position="196"/>
        <end position="230"/>
    </location>
</feature>
<protein>
    <recommendedName>
        <fullName evidence="5">GTPase HflX</fullName>
    </recommendedName>
    <alternativeName>
        <fullName evidence="5">GTP-binding protein HflX</fullName>
    </alternativeName>
</protein>
<keyword evidence="2 5" id="KW-0547">Nucleotide-binding</keyword>
<dbReference type="NCBIfam" id="TIGR03156">
    <property type="entry name" value="GTP_HflX"/>
    <property type="match status" value="1"/>
</dbReference>
<evidence type="ECO:0000256" key="3">
    <source>
        <dbReference type="ARBA" id="ARBA00022842"/>
    </source>
</evidence>
<dbReference type="InterPro" id="IPR030394">
    <property type="entry name" value="G_HFLX_dom"/>
</dbReference>
<dbReference type="HAMAP" id="MF_00900">
    <property type="entry name" value="GTPase_HflX"/>
    <property type="match status" value="1"/>
</dbReference>
<dbReference type="SUPFAM" id="SSF52540">
    <property type="entry name" value="P-loop containing nucleoside triphosphate hydrolases"/>
    <property type="match status" value="1"/>
</dbReference>
<dbReference type="Pfam" id="PF16360">
    <property type="entry name" value="GTP-bdg_M"/>
    <property type="match status" value="1"/>
</dbReference>
<dbReference type="InterPro" id="IPR025121">
    <property type="entry name" value="GTPase_HflX_N"/>
</dbReference>
<dbReference type="InterPro" id="IPR027417">
    <property type="entry name" value="P-loop_NTPase"/>
</dbReference>
<feature type="region of interest" description="Disordered" evidence="7">
    <location>
        <begin position="397"/>
        <end position="422"/>
    </location>
</feature>
<name>A0ABU0NH95_STRRH</name>
<comment type="subcellular location">
    <subcellularLocation>
        <location evidence="5">Cytoplasm</location>
    </subcellularLocation>
    <text evidence="5">May associate with membranes.</text>
</comment>
<comment type="subunit">
    <text evidence="5">Monomer. Associates with the 50S ribosomal subunit.</text>
</comment>
<dbReference type="PANTHER" id="PTHR10229">
    <property type="entry name" value="GTP-BINDING PROTEIN HFLX"/>
    <property type="match status" value="1"/>
</dbReference>
<sequence>MRRRRSGRRREREMTMPGTWLIGERAAGAGRGQEPRQWRAVLLGLAERDGSGPAETDLLEELERLAATDGIAVLDRLVQVRDHPDPATYLGSGKVRELAELVDARQADLVIAEGELTPAQVRGLEEIIGVRVVDRTRLILDIFGEHARSSEGKAQVELARLAYELPRLRGQGRAMSRIGGGRVAGGAGIGVRGRGEMRLEIQRRHLRRRMRALREQVRRTARRREVTRQRRVRNRVPSVAITGYTNAGKSALLNRLAGADADVADVLFATLDPLVRQVGAPDGVTYTLTDTVGFVRHLPHQLVDAFRSTLEEVVQADLALHVVDASSPEAAEHIATVRAVLRDIGADGVPELLVLNKTDLADPDQTTGLRREHPGAVAVSASTGEGLENLRDAVRDRLRTLSPPPSVGTRPNTPLIEEEATS</sequence>
<keyword evidence="3" id="KW-0460">Magnesium</keyword>
<keyword evidence="10" id="KW-1185">Reference proteome</keyword>
<dbReference type="InterPro" id="IPR016496">
    <property type="entry name" value="GTPase_HflX"/>
</dbReference>
<organism evidence="9 10">
    <name type="scientific">Streptomyces rishiriensis</name>
    <dbReference type="NCBI Taxonomy" id="68264"/>
    <lineage>
        <taxon>Bacteria</taxon>
        <taxon>Bacillati</taxon>
        <taxon>Actinomycetota</taxon>
        <taxon>Actinomycetes</taxon>
        <taxon>Kitasatosporales</taxon>
        <taxon>Streptomycetaceae</taxon>
        <taxon>Streptomyces</taxon>
    </lineage>
</organism>
<evidence type="ECO:0000256" key="6">
    <source>
        <dbReference type="SAM" id="Coils"/>
    </source>
</evidence>
<keyword evidence="6" id="KW-0175">Coiled coil</keyword>
<dbReference type="PROSITE" id="PS51705">
    <property type="entry name" value="G_HFLX"/>
    <property type="match status" value="1"/>
</dbReference>
<dbReference type="Pfam" id="PF01926">
    <property type="entry name" value="MMR_HSR1"/>
    <property type="match status" value="1"/>
</dbReference>
<comment type="similarity">
    <text evidence="5">Belongs to the TRAFAC class OBG-HflX-like GTPase superfamily. HflX GTPase family.</text>
</comment>
<dbReference type="PIRSF" id="PIRSF006809">
    <property type="entry name" value="GTP-binding_hflX_prd"/>
    <property type="match status" value="1"/>
</dbReference>
<proteinExistence type="inferred from homology"/>
<feature type="domain" description="Hflx-type G" evidence="8">
    <location>
        <begin position="237"/>
        <end position="402"/>
    </location>
</feature>
<dbReference type="Proteomes" id="UP001230654">
    <property type="component" value="Unassembled WGS sequence"/>
</dbReference>
<comment type="function">
    <text evidence="5">GTPase that associates with the 50S ribosomal subunit and may have a role during protein synthesis or ribosome biogenesis.</text>
</comment>
<dbReference type="Gene3D" id="6.10.250.2860">
    <property type="match status" value="1"/>
</dbReference>
<evidence type="ECO:0000256" key="4">
    <source>
        <dbReference type="ARBA" id="ARBA00023134"/>
    </source>
</evidence>
<keyword evidence="4 5" id="KW-0342">GTP-binding</keyword>
<dbReference type="Pfam" id="PF13167">
    <property type="entry name" value="GTP-bdg_N"/>
    <property type="match status" value="1"/>
</dbReference>
<evidence type="ECO:0000256" key="5">
    <source>
        <dbReference type="HAMAP-Rule" id="MF_00900"/>
    </source>
</evidence>
<evidence type="ECO:0000313" key="10">
    <source>
        <dbReference type="Proteomes" id="UP001230654"/>
    </source>
</evidence>
<keyword evidence="5" id="KW-0963">Cytoplasm</keyword>
<keyword evidence="1" id="KW-0479">Metal-binding</keyword>
<accession>A0ABU0NH95</accession>
<dbReference type="EMBL" id="JAUSWV010000002">
    <property type="protein sequence ID" value="MDQ0578469.1"/>
    <property type="molecule type" value="Genomic_DNA"/>
</dbReference>
<evidence type="ECO:0000256" key="2">
    <source>
        <dbReference type="ARBA" id="ARBA00022741"/>
    </source>
</evidence>
<dbReference type="PANTHER" id="PTHR10229:SF0">
    <property type="entry name" value="GTP-BINDING PROTEIN 6-RELATED"/>
    <property type="match status" value="1"/>
</dbReference>
<gene>
    <name evidence="5" type="primary">hflX</name>
    <name evidence="9" type="ORF">QF030_000647</name>
</gene>